<dbReference type="CDD" id="cd08577">
    <property type="entry name" value="PI-PLCc_GDPD_SF_unchar3"/>
    <property type="match status" value="1"/>
</dbReference>
<dbReference type="AlphaFoldDB" id="A0A382AYX9"/>
<dbReference type="Gene3D" id="3.20.20.190">
    <property type="entry name" value="Phosphatidylinositol (PI) phosphodiesterase"/>
    <property type="match status" value="1"/>
</dbReference>
<dbReference type="EMBL" id="UINC01027401">
    <property type="protein sequence ID" value="SVB06584.1"/>
    <property type="molecule type" value="Genomic_DNA"/>
</dbReference>
<evidence type="ECO:0000313" key="2">
    <source>
        <dbReference type="EMBL" id="SVB06584.1"/>
    </source>
</evidence>
<dbReference type="PANTHER" id="PTHR31571">
    <property type="entry name" value="ALTERED INHERITANCE OF MITOCHONDRIA PROTEIN 6"/>
    <property type="match status" value="1"/>
</dbReference>
<organism evidence="2">
    <name type="scientific">marine metagenome</name>
    <dbReference type="NCBI Taxonomy" id="408172"/>
    <lineage>
        <taxon>unclassified sequences</taxon>
        <taxon>metagenomes</taxon>
        <taxon>ecological metagenomes</taxon>
    </lineage>
</organism>
<reference evidence="2" key="1">
    <citation type="submission" date="2018-05" db="EMBL/GenBank/DDBJ databases">
        <authorList>
            <person name="Lanie J.A."/>
            <person name="Ng W.-L."/>
            <person name="Kazmierczak K.M."/>
            <person name="Andrzejewski T.M."/>
            <person name="Davidsen T.M."/>
            <person name="Wayne K.J."/>
            <person name="Tettelin H."/>
            <person name="Glass J.I."/>
            <person name="Rusch D."/>
            <person name="Podicherti R."/>
            <person name="Tsui H.-C.T."/>
            <person name="Winkler M.E."/>
        </authorList>
    </citation>
    <scope>NUCLEOTIDE SEQUENCE</scope>
</reference>
<dbReference type="InterPro" id="IPR039559">
    <property type="entry name" value="AIM6_PI-PLC-like_dom"/>
</dbReference>
<evidence type="ECO:0000256" key="1">
    <source>
        <dbReference type="ARBA" id="ARBA00014286"/>
    </source>
</evidence>
<accession>A0A382AYX9</accession>
<dbReference type="PANTHER" id="PTHR31571:SF1">
    <property type="entry name" value="ALTERED INHERITANCE OF MITOCHONDRIA PROTEIN 6"/>
    <property type="match status" value="1"/>
</dbReference>
<gene>
    <name evidence="2" type="ORF">METZ01_LOCUS159438</name>
</gene>
<dbReference type="InterPro" id="IPR017946">
    <property type="entry name" value="PLC-like_Pdiesterase_TIM-brl"/>
</dbReference>
<dbReference type="InterPro" id="IPR051236">
    <property type="entry name" value="HAT_RTT109-like"/>
</dbReference>
<proteinExistence type="predicted"/>
<dbReference type="GO" id="GO:0008081">
    <property type="term" value="F:phosphoric diester hydrolase activity"/>
    <property type="evidence" value="ECO:0007669"/>
    <property type="project" value="InterPro"/>
</dbReference>
<protein>
    <recommendedName>
        <fullName evidence="1">Altered inheritance of mitochondria protein 6</fullName>
    </recommendedName>
</protein>
<name>A0A382AYX9_9ZZZZ</name>
<sequence>MKWILPCLLFVAWSCAAEQAKPDEPEPLLRAHSHNDYHHKRPLLDALASGFCSVEADVFLKDNTLLVGHSRFELKKERTLETLYLAPLAKRMKTNGGSVYKTRAPFHLMIDFKTDGPATYAALKPLLEKYRFMLTRFTADTTQPGAVTIVISGSRPREAMQRDIWRLAGYDGRLGDLAKVESRHFMPWISDSWSSNFEWRGNGDLSVREQAKLANIVKSAHAGGQKIRFWAAPDTPFAWEIFHKAGVDFINTDHLEKLAKFLRAKKAN</sequence>
<dbReference type="GO" id="GO:0006629">
    <property type="term" value="P:lipid metabolic process"/>
    <property type="evidence" value="ECO:0007669"/>
    <property type="project" value="InterPro"/>
</dbReference>
<dbReference type="SUPFAM" id="SSF51695">
    <property type="entry name" value="PLC-like phosphodiesterases"/>
    <property type="match status" value="1"/>
</dbReference>